<dbReference type="CDD" id="cd03016">
    <property type="entry name" value="PRX_1cys"/>
    <property type="match status" value="1"/>
</dbReference>
<evidence type="ECO:0000256" key="1">
    <source>
        <dbReference type="ARBA" id="ARBA00022559"/>
    </source>
</evidence>
<dbReference type="InterPro" id="IPR013766">
    <property type="entry name" value="Thioredoxin_domain"/>
</dbReference>
<evidence type="ECO:0000256" key="10">
    <source>
        <dbReference type="PIRSR" id="PIRSR000239-1"/>
    </source>
</evidence>
<dbReference type="GO" id="GO:0051920">
    <property type="term" value="F:peroxiredoxin activity"/>
    <property type="evidence" value="ECO:0007669"/>
    <property type="project" value="InterPro"/>
</dbReference>
<dbReference type="InterPro" id="IPR045020">
    <property type="entry name" value="PRX_1cys"/>
</dbReference>
<evidence type="ECO:0000256" key="8">
    <source>
        <dbReference type="ARBA" id="ARBA00051132"/>
    </source>
</evidence>
<evidence type="ECO:0000256" key="5">
    <source>
        <dbReference type="ARBA" id="ARBA00025719"/>
    </source>
</evidence>
<dbReference type="InterPro" id="IPR019479">
    <property type="entry name" value="Peroxiredoxin_C"/>
</dbReference>
<keyword evidence="3 9" id="KW-0560">Oxidoreductase</keyword>
<dbReference type="PROSITE" id="PS51352">
    <property type="entry name" value="THIOREDOXIN_2"/>
    <property type="match status" value="1"/>
</dbReference>
<dbReference type="OrthoDB" id="2996783at2759"/>
<dbReference type="GO" id="GO:0005829">
    <property type="term" value="C:cytosol"/>
    <property type="evidence" value="ECO:0007669"/>
    <property type="project" value="TreeGrafter"/>
</dbReference>
<evidence type="ECO:0000256" key="2">
    <source>
        <dbReference type="ARBA" id="ARBA00022862"/>
    </source>
</evidence>
<dbReference type="PIRSF" id="PIRSF000239">
    <property type="entry name" value="AHPC"/>
    <property type="match status" value="1"/>
</dbReference>
<dbReference type="GO" id="GO:0045454">
    <property type="term" value="P:cell redox homeostasis"/>
    <property type="evidence" value="ECO:0007669"/>
    <property type="project" value="TreeGrafter"/>
</dbReference>
<dbReference type="Gene3D" id="3.40.30.10">
    <property type="entry name" value="Glutaredoxin"/>
    <property type="match status" value="1"/>
</dbReference>
<dbReference type="InterPro" id="IPR036249">
    <property type="entry name" value="Thioredoxin-like_sf"/>
</dbReference>
<protein>
    <recommendedName>
        <fullName evidence="6">1-Cys peroxiredoxin</fullName>
    </recommendedName>
</protein>
<reference evidence="12" key="1">
    <citation type="submission" date="2022-01" db="EMBL/GenBank/DDBJ databases">
        <authorList>
            <person name="King R."/>
        </authorList>
    </citation>
    <scope>NUCLEOTIDE SEQUENCE</scope>
</reference>
<name>A0A9P0GX95_9CUCU</name>
<keyword evidence="4 9" id="KW-0676">Redox-active center</keyword>
<keyword evidence="1 9" id="KW-0575">Peroxidase</keyword>
<comment type="similarity">
    <text evidence="5">Belongs to the peroxiredoxin family. Prx6 subfamily.</text>
</comment>
<comment type="function">
    <text evidence="7">Thiol-specific peroxidase that catalyzes the reduction of hydrogen peroxide and organic hydroperoxides to water and alcohols, respectively. Plays a role in cell protection against oxidative stress by detoxifying peroxides.</text>
</comment>
<dbReference type="InterPro" id="IPR024706">
    <property type="entry name" value="Peroxiredoxin_AhpC-typ"/>
</dbReference>
<gene>
    <name evidence="12" type="ORF">CEUTPL_LOCUS14611</name>
</gene>
<dbReference type="Pfam" id="PF00578">
    <property type="entry name" value="AhpC-TSA"/>
    <property type="match status" value="1"/>
</dbReference>
<comment type="catalytic activity">
    <reaction evidence="8">
        <text>a hydroperoxide + [protein]-dithiol = [protein]-disulfide + an alcohol + H2O</text>
        <dbReference type="Rhea" id="RHEA:10008"/>
        <dbReference type="Rhea" id="RHEA-COMP:10593"/>
        <dbReference type="Rhea" id="RHEA-COMP:10594"/>
        <dbReference type="ChEBI" id="CHEBI:15377"/>
        <dbReference type="ChEBI" id="CHEBI:29950"/>
        <dbReference type="ChEBI" id="CHEBI:30879"/>
        <dbReference type="ChEBI" id="CHEBI:35924"/>
        <dbReference type="ChEBI" id="CHEBI:50058"/>
    </reaction>
</comment>
<dbReference type="AlphaFoldDB" id="A0A9P0GX95"/>
<dbReference type="GO" id="GO:0005739">
    <property type="term" value="C:mitochondrion"/>
    <property type="evidence" value="ECO:0007669"/>
    <property type="project" value="TreeGrafter"/>
</dbReference>
<sequence>MAAPGEQEGNIILGSIFPNCPVSTTIGDFSLHQFFGDSWGILFSHPADFTPVCTTELARVIQLAGEFAKRNCKVIALSCNIKKTHLLWQKDIQAVAKFDNLEFPFPIIEDNNRELAIRLQMLDPSEKDSLGLALPARAVFFIDPEKKMRASVLYPATTGRNFDEILRMLDSMQLCDKYRVATPEGWKKGDDVMVQPNVTDEESKKLFSQVIVLSVPSGKEYMKKTSLKDI</sequence>
<dbReference type="InterPro" id="IPR000866">
    <property type="entry name" value="AhpC/TSA"/>
</dbReference>
<evidence type="ECO:0000259" key="11">
    <source>
        <dbReference type="PROSITE" id="PS51352"/>
    </source>
</evidence>
<evidence type="ECO:0000256" key="3">
    <source>
        <dbReference type="ARBA" id="ARBA00023002"/>
    </source>
</evidence>
<dbReference type="SUPFAM" id="SSF52833">
    <property type="entry name" value="Thioredoxin-like"/>
    <property type="match status" value="1"/>
</dbReference>
<dbReference type="Gene3D" id="3.30.1020.10">
    <property type="entry name" value="Antioxidant, Horf6, Chain A, domain2"/>
    <property type="match status" value="1"/>
</dbReference>
<keyword evidence="13" id="KW-1185">Reference proteome</keyword>
<evidence type="ECO:0000256" key="6">
    <source>
        <dbReference type="ARBA" id="ARBA00026176"/>
    </source>
</evidence>
<dbReference type="FunFam" id="3.40.30.10:FF:000011">
    <property type="entry name" value="Peroxiredoxin PRX1"/>
    <property type="match status" value="1"/>
</dbReference>
<evidence type="ECO:0000256" key="9">
    <source>
        <dbReference type="PIRNR" id="PIRNR000239"/>
    </source>
</evidence>
<accession>A0A9P0GX95</accession>
<keyword evidence="2 9" id="KW-0049">Antioxidant</keyword>
<dbReference type="FunFam" id="3.30.1020.10:FF:000001">
    <property type="entry name" value="1-Cys peroxiredoxin"/>
    <property type="match status" value="1"/>
</dbReference>
<evidence type="ECO:0000313" key="12">
    <source>
        <dbReference type="EMBL" id="CAH1183582.1"/>
    </source>
</evidence>
<dbReference type="Pfam" id="PF10417">
    <property type="entry name" value="1-cysPrx_C"/>
    <property type="match status" value="1"/>
</dbReference>
<dbReference type="PANTHER" id="PTHR43503:SF4">
    <property type="entry name" value="PEROXIREDOXIN-6"/>
    <property type="match status" value="1"/>
</dbReference>
<evidence type="ECO:0000256" key="4">
    <source>
        <dbReference type="ARBA" id="ARBA00023284"/>
    </source>
</evidence>
<evidence type="ECO:0000313" key="13">
    <source>
        <dbReference type="Proteomes" id="UP001152799"/>
    </source>
</evidence>
<dbReference type="PANTHER" id="PTHR43503">
    <property type="entry name" value="MCG48959-RELATED"/>
    <property type="match status" value="1"/>
</dbReference>
<proteinExistence type="inferred from homology"/>
<dbReference type="EMBL" id="CAKJTU040000020">
    <property type="protein sequence ID" value="CAH1183582.1"/>
    <property type="molecule type" value="Genomic_DNA"/>
</dbReference>
<evidence type="ECO:0000256" key="7">
    <source>
        <dbReference type="ARBA" id="ARBA00037420"/>
    </source>
</evidence>
<organism evidence="12 13">
    <name type="scientific">Ceutorhynchus assimilis</name>
    <name type="common">cabbage seed weevil</name>
    <dbReference type="NCBI Taxonomy" id="467358"/>
    <lineage>
        <taxon>Eukaryota</taxon>
        <taxon>Metazoa</taxon>
        <taxon>Ecdysozoa</taxon>
        <taxon>Arthropoda</taxon>
        <taxon>Hexapoda</taxon>
        <taxon>Insecta</taxon>
        <taxon>Pterygota</taxon>
        <taxon>Neoptera</taxon>
        <taxon>Endopterygota</taxon>
        <taxon>Coleoptera</taxon>
        <taxon>Polyphaga</taxon>
        <taxon>Cucujiformia</taxon>
        <taxon>Curculionidae</taxon>
        <taxon>Ceutorhynchinae</taxon>
        <taxon>Ceutorhynchus</taxon>
    </lineage>
</organism>
<feature type="domain" description="Thioredoxin" evidence="11">
    <location>
        <begin position="11"/>
        <end position="174"/>
    </location>
</feature>
<comment type="caution">
    <text evidence="12">The sequence shown here is derived from an EMBL/GenBank/DDBJ whole genome shotgun (WGS) entry which is preliminary data.</text>
</comment>
<feature type="active site" description="Cysteine sulfenic acid (-SOH) intermediate; for peroxidase activity" evidence="10">
    <location>
        <position position="53"/>
    </location>
</feature>
<dbReference type="Proteomes" id="UP001152799">
    <property type="component" value="Unassembled WGS sequence"/>
</dbReference>